<gene>
    <name evidence="4" type="ORF">PG999_014499</name>
</gene>
<dbReference type="SUPFAM" id="SSF48403">
    <property type="entry name" value="Ankyrin repeat"/>
    <property type="match status" value="1"/>
</dbReference>
<dbReference type="PROSITE" id="PS50088">
    <property type="entry name" value="ANK_REPEAT"/>
    <property type="match status" value="2"/>
</dbReference>
<protein>
    <recommendedName>
        <fullName evidence="6">Ankyrin repeat-containing protein</fullName>
    </recommendedName>
</protein>
<evidence type="ECO:0000256" key="3">
    <source>
        <dbReference type="PROSITE-ProRule" id="PRU00023"/>
    </source>
</evidence>
<reference evidence="4 5" key="1">
    <citation type="submission" date="2023-01" db="EMBL/GenBank/DDBJ databases">
        <title>Analysis of 21 Apiospora genomes using comparative genomics revels a genus with tremendous synthesis potential of carbohydrate active enzymes and secondary metabolites.</title>
        <authorList>
            <person name="Sorensen T."/>
        </authorList>
    </citation>
    <scope>NUCLEOTIDE SEQUENCE [LARGE SCALE GENOMIC DNA]</scope>
    <source>
        <strain evidence="4 5">CBS 117206</strain>
    </source>
</reference>
<dbReference type="Proteomes" id="UP001392437">
    <property type="component" value="Unassembled WGS sequence"/>
</dbReference>
<proteinExistence type="predicted"/>
<dbReference type="InterPro" id="IPR002110">
    <property type="entry name" value="Ankyrin_rpt"/>
</dbReference>
<feature type="repeat" description="ANK" evidence="3">
    <location>
        <begin position="166"/>
        <end position="198"/>
    </location>
</feature>
<evidence type="ECO:0000256" key="2">
    <source>
        <dbReference type="ARBA" id="ARBA00023043"/>
    </source>
</evidence>
<evidence type="ECO:0000313" key="4">
    <source>
        <dbReference type="EMBL" id="KAK8092912.1"/>
    </source>
</evidence>
<dbReference type="InterPro" id="IPR050745">
    <property type="entry name" value="Multifunctional_regulatory"/>
</dbReference>
<keyword evidence="2 3" id="KW-0040">ANK repeat</keyword>
<organism evidence="4 5">
    <name type="scientific">Apiospora kogelbergensis</name>
    <dbReference type="NCBI Taxonomy" id="1337665"/>
    <lineage>
        <taxon>Eukaryota</taxon>
        <taxon>Fungi</taxon>
        <taxon>Dikarya</taxon>
        <taxon>Ascomycota</taxon>
        <taxon>Pezizomycotina</taxon>
        <taxon>Sordariomycetes</taxon>
        <taxon>Xylariomycetidae</taxon>
        <taxon>Amphisphaeriales</taxon>
        <taxon>Apiosporaceae</taxon>
        <taxon>Apiospora</taxon>
    </lineage>
</organism>
<dbReference type="SMART" id="SM00248">
    <property type="entry name" value="ANK"/>
    <property type="match status" value="4"/>
</dbReference>
<dbReference type="Pfam" id="PF00023">
    <property type="entry name" value="Ank"/>
    <property type="match status" value="1"/>
</dbReference>
<dbReference type="EMBL" id="JAQQWP010000012">
    <property type="protein sequence ID" value="KAK8092912.1"/>
    <property type="molecule type" value="Genomic_DNA"/>
</dbReference>
<feature type="repeat" description="ANK" evidence="3">
    <location>
        <begin position="33"/>
        <end position="65"/>
    </location>
</feature>
<dbReference type="AlphaFoldDB" id="A0AAW0QIU2"/>
<dbReference type="InterPro" id="IPR036770">
    <property type="entry name" value="Ankyrin_rpt-contain_sf"/>
</dbReference>
<comment type="caution">
    <text evidence="4">The sequence shown here is derived from an EMBL/GenBank/DDBJ whole genome shotgun (WGS) entry which is preliminary data.</text>
</comment>
<sequence>MILERGNIDINQAILLYEEPVVTKYLPLEEGKVPLNPLEWAVEHGRVDLFHLFLEAGADANKTSEAVRGPALMKAVRRENLYMVKILAPLTGRISCTRALGLAVDQQSATVVDALLEARAPSHEGQQHVRCDFEDGDAPLRDNDYIGWRPDNIQWVNGGPPAEPTDFTPPLVRAVRFGNAGLVRVLLAHGADPNVGYHDPYITIPNGWYDAGEKPEGHPPYPKIVCGRPAQLAMELHGDGEVVRLLLDAGADIALPQPVWPCPTHLDRAVPLHTCKLAPRSVYLKVTAALEAAVARR</sequence>
<dbReference type="Pfam" id="PF13637">
    <property type="entry name" value="Ank_4"/>
    <property type="match status" value="1"/>
</dbReference>
<accession>A0AAW0QIU2</accession>
<name>A0AAW0QIU2_9PEZI</name>
<dbReference type="PANTHER" id="PTHR24189">
    <property type="entry name" value="MYOTROPHIN"/>
    <property type="match status" value="1"/>
</dbReference>
<evidence type="ECO:0000256" key="1">
    <source>
        <dbReference type="ARBA" id="ARBA00022737"/>
    </source>
</evidence>
<keyword evidence="5" id="KW-1185">Reference proteome</keyword>
<dbReference type="Gene3D" id="1.25.40.20">
    <property type="entry name" value="Ankyrin repeat-containing domain"/>
    <property type="match status" value="2"/>
</dbReference>
<evidence type="ECO:0000313" key="5">
    <source>
        <dbReference type="Proteomes" id="UP001392437"/>
    </source>
</evidence>
<dbReference type="PANTHER" id="PTHR24189:SF50">
    <property type="entry name" value="ANKYRIN REPEAT AND SOCS BOX PROTEIN 2"/>
    <property type="match status" value="1"/>
</dbReference>
<evidence type="ECO:0008006" key="6">
    <source>
        <dbReference type="Google" id="ProtNLM"/>
    </source>
</evidence>
<keyword evidence="1" id="KW-0677">Repeat</keyword>